<dbReference type="CDD" id="cd00156">
    <property type="entry name" value="REC"/>
    <property type="match status" value="1"/>
</dbReference>
<dbReference type="InterPro" id="IPR002078">
    <property type="entry name" value="Sigma_54_int"/>
</dbReference>
<sequence>MNRILVVEDETVIRRALVRLLEHEGYRVAEAGSLQEARTHCGEAAFDLLICDLRLPDGEGIRLAGELPGVPVLIMTSYASVRSAVDAMKQGAADYIAKPFDHDEMLLCVARILKQHQLEKENAQLQSEMGEVYPVDGMVGEAPAMRQVCRMVEKVSPTDITVLIRGESGTGKELVARAIHKKGPRAQAPLISVNCAAIPEGLLESELFGHEKGAFTGAGQTRQGLVEAADTGTLFLDEIGELTPQAQSRLLRVLQDGEIRRVGSTQSRKVDVRLLAATHRDLESMVREGAFREDLYYRLKVMEITLPPLRERREDLPQLARFLLEKACKRLKRNPVDLDPAALQAMQAHSWPGNVRELENAIERAVILADGEPIRPEHLALTPAAECGGEGRTSLEAYFRRFVLENQGHMTETELARRLGISRKALWERRNRLGIPRPKG</sequence>
<evidence type="ECO:0000256" key="4">
    <source>
        <dbReference type="ARBA" id="ARBA00023125"/>
    </source>
</evidence>
<dbReference type="InterPro" id="IPR025943">
    <property type="entry name" value="Sigma_54_int_dom_ATP-bd_2"/>
</dbReference>
<evidence type="ECO:0000313" key="9">
    <source>
        <dbReference type="EMBL" id="SFM35429.1"/>
    </source>
</evidence>
<dbReference type="Gene3D" id="3.40.50.300">
    <property type="entry name" value="P-loop containing nucleotide triphosphate hydrolases"/>
    <property type="match status" value="1"/>
</dbReference>
<dbReference type="PANTHER" id="PTHR32071:SF117">
    <property type="entry name" value="PTS-DEPENDENT DIHYDROXYACETONE KINASE OPERON REGULATORY PROTEIN-RELATED"/>
    <property type="match status" value="1"/>
</dbReference>
<evidence type="ECO:0000256" key="6">
    <source>
        <dbReference type="PROSITE-ProRule" id="PRU00169"/>
    </source>
</evidence>
<dbReference type="InterPro" id="IPR058031">
    <property type="entry name" value="AAA_lid_NorR"/>
</dbReference>
<name>A0A1I4Q5T2_ECTMO</name>
<dbReference type="GO" id="GO:0003677">
    <property type="term" value="F:DNA binding"/>
    <property type="evidence" value="ECO:0007669"/>
    <property type="project" value="UniProtKB-KW"/>
</dbReference>
<dbReference type="AlphaFoldDB" id="A0A1I4Q5T2"/>
<keyword evidence="5" id="KW-0804">Transcription</keyword>
<dbReference type="STRING" id="195064.SAMN05421721_103175"/>
<organism evidence="9 10">
    <name type="scientific">Ectothiorhodospira mobilis</name>
    <dbReference type="NCBI Taxonomy" id="195064"/>
    <lineage>
        <taxon>Bacteria</taxon>
        <taxon>Pseudomonadati</taxon>
        <taxon>Pseudomonadota</taxon>
        <taxon>Gammaproteobacteria</taxon>
        <taxon>Chromatiales</taxon>
        <taxon>Ectothiorhodospiraceae</taxon>
        <taxon>Ectothiorhodospira</taxon>
    </lineage>
</organism>
<dbReference type="EMBL" id="FOUO01000003">
    <property type="protein sequence ID" value="SFM35429.1"/>
    <property type="molecule type" value="Genomic_DNA"/>
</dbReference>
<dbReference type="InterPro" id="IPR003593">
    <property type="entry name" value="AAA+_ATPase"/>
</dbReference>
<feature type="domain" description="Sigma-54 factor interaction" evidence="7">
    <location>
        <begin position="138"/>
        <end position="367"/>
    </location>
</feature>
<dbReference type="GO" id="GO:0006355">
    <property type="term" value="P:regulation of DNA-templated transcription"/>
    <property type="evidence" value="ECO:0007669"/>
    <property type="project" value="InterPro"/>
</dbReference>
<dbReference type="SMART" id="SM00382">
    <property type="entry name" value="AAA"/>
    <property type="match status" value="1"/>
</dbReference>
<dbReference type="Gene3D" id="1.10.8.60">
    <property type="match status" value="1"/>
</dbReference>
<keyword evidence="2" id="KW-0067">ATP-binding</keyword>
<evidence type="ECO:0000259" key="7">
    <source>
        <dbReference type="PROSITE" id="PS50045"/>
    </source>
</evidence>
<dbReference type="PROSITE" id="PS50045">
    <property type="entry name" value="SIGMA54_INTERACT_4"/>
    <property type="match status" value="1"/>
</dbReference>
<protein>
    <submittedName>
        <fullName evidence="9">Two-component response regulator CbrB</fullName>
    </submittedName>
</protein>
<dbReference type="InterPro" id="IPR027417">
    <property type="entry name" value="P-loop_NTPase"/>
</dbReference>
<evidence type="ECO:0000256" key="5">
    <source>
        <dbReference type="ARBA" id="ARBA00023163"/>
    </source>
</evidence>
<keyword evidence="3" id="KW-0805">Transcription regulation</keyword>
<evidence type="ECO:0000259" key="8">
    <source>
        <dbReference type="PROSITE" id="PS50110"/>
    </source>
</evidence>
<dbReference type="RefSeq" id="WP_090483859.1">
    <property type="nucleotide sequence ID" value="NZ_FOUO01000003.1"/>
</dbReference>
<dbReference type="FunFam" id="3.40.50.300:FF:000006">
    <property type="entry name" value="DNA-binding transcriptional regulator NtrC"/>
    <property type="match status" value="1"/>
</dbReference>
<dbReference type="Pfam" id="PF00158">
    <property type="entry name" value="Sigma54_activat"/>
    <property type="match status" value="1"/>
</dbReference>
<dbReference type="InterPro" id="IPR001789">
    <property type="entry name" value="Sig_transdc_resp-reg_receiver"/>
</dbReference>
<proteinExistence type="predicted"/>
<dbReference type="PROSITE" id="PS50110">
    <property type="entry name" value="RESPONSE_REGULATORY"/>
    <property type="match status" value="1"/>
</dbReference>
<accession>A0A1I4Q5T2</accession>
<feature type="domain" description="Response regulatory" evidence="8">
    <location>
        <begin position="3"/>
        <end position="113"/>
    </location>
</feature>
<keyword evidence="10" id="KW-1185">Reference proteome</keyword>
<dbReference type="GO" id="GO:0000160">
    <property type="term" value="P:phosphorelay signal transduction system"/>
    <property type="evidence" value="ECO:0007669"/>
    <property type="project" value="InterPro"/>
</dbReference>
<dbReference type="Pfam" id="PF25601">
    <property type="entry name" value="AAA_lid_14"/>
    <property type="match status" value="1"/>
</dbReference>
<dbReference type="SUPFAM" id="SSF52540">
    <property type="entry name" value="P-loop containing nucleoside triphosphate hydrolases"/>
    <property type="match status" value="1"/>
</dbReference>
<keyword evidence="1" id="KW-0547">Nucleotide-binding</keyword>
<feature type="modified residue" description="4-aspartylphosphate" evidence="6">
    <location>
        <position position="52"/>
    </location>
</feature>
<reference evidence="9 10" key="1">
    <citation type="submission" date="2016-10" db="EMBL/GenBank/DDBJ databases">
        <authorList>
            <person name="de Groot N.N."/>
        </authorList>
    </citation>
    <scope>NUCLEOTIDE SEQUENCE [LARGE SCALE GENOMIC DNA]</scope>
    <source>
        <strain evidence="9 10">DSM 4180</strain>
    </source>
</reference>
<dbReference type="Gene3D" id="3.40.50.2300">
    <property type="match status" value="1"/>
</dbReference>
<keyword evidence="6" id="KW-0597">Phosphoprotein</keyword>
<dbReference type="Proteomes" id="UP000199556">
    <property type="component" value="Unassembled WGS sequence"/>
</dbReference>
<dbReference type="OrthoDB" id="9804019at2"/>
<dbReference type="GO" id="GO:0005524">
    <property type="term" value="F:ATP binding"/>
    <property type="evidence" value="ECO:0007669"/>
    <property type="project" value="UniProtKB-KW"/>
</dbReference>
<dbReference type="PROSITE" id="PS00688">
    <property type="entry name" value="SIGMA54_INTERACT_3"/>
    <property type="match status" value="1"/>
</dbReference>
<evidence type="ECO:0000256" key="3">
    <source>
        <dbReference type="ARBA" id="ARBA00023015"/>
    </source>
</evidence>
<dbReference type="PROSITE" id="PS00676">
    <property type="entry name" value="SIGMA54_INTERACT_2"/>
    <property type="match status" value="1"/>
</dbReference>
<dbReference type="InterPro" id="IPR025944">
    <property type="entry name" value="Sigma_54_int_dom_CS"/>
</dbReference>
<dbReference type="InterPro" id="IPR025662">
    <property type="entry name" value="Sigma_54_int_dom_ATP-bd_1"/>
</dbReference>
<evidence type="ECO:0000256" key="2">
    <source>
        <dbReference type="ARBA" id="ARBA00022840"/>
    </source>
</evidence>
<evidence type="ECO:0000256" key="1">
    <source>
        <dbReference type="ARBA" id="ARBA00022741"/>
    </source>
</evidence>
<evidence type="ECO:0000313" key="10">
    <source>
        <dbReference type="Proteomes" id="UP000199556"/>
    </source>
</evidence>
<dbReference type="SMART" id="SM00448">
    <property type="entry name" value="REC"/>
    <property type="match status" value="1"/>
</dbReference>
<dbReference type="PANTHER" id="PTHR32071">
    <property type="entry name" value="TRANSCRIPTIONAL REGULATORY PROTEIN"/>
    <property type="match status" value="1"/>
</dbReference>
<dbReference type="InterPro" id="IPR011006">
    <property type="entry name" value="CheY-like_superfamily"/>
</dbReference>
<dbReference type="SUPFAM" id="SSF52172">
    <property type="entry name" value="CheY-like"/>
    <property type="match status" value="1"/>
</dbReference>
<dbReference type="CDD" id="cd00009">
    <property type="entry name" value="AAA"/>
    <property type="match status" value="1"/>
</dbReference>
<gene>
    <name evidence="9" type="ORF">SAMN05421721_103175</name>
</gene>
<dbReference type="Pfam" id="PF00072">
    <property type="entry name" value="Response_reg"/>
    <property type="match status" value="1"/>
</dbReference>
<keyword evidence="4" id="KW-0238">DNA-binding</keyword>
<dbReference type="PROSITE" id="PS00675">
    <property type="entry name" value="SIGMA54_INTERACT_1"/>
    <property type="match status" value="1"/>
</dbReference>